<keyword evidence="2" id="KW-1185">Reference proteome</keyword>
<dbReference type="Proteomes" id="UP000308600">
    <property type="component" value="Unassembled WGS sequence"/>
</dbReference>
<proteinExistence type="predicted"/>
<name>A0ACD3A4I8_9AGAR</name>
<evidence type="ECO:0000313" key="1">
    <source>
        <dbReference type="EMBL" id="TFK60446.1"/>
    </source>
</evidence>
<evidence type="ECO:0000313" key="2">
    <source>
        <dbReference type="Proteomes" id="UP000308600"/>
    </source>
</evidence>
<sequence length="143" mass="14850">MAAEYPRNIRAVDAGQEDEDMSKFPTPSFHLETSGHLIPFSHQDALGALSESSSNSGTQAQSAPAQPVNISSQTLSTSALGQTAVQTQPAASNASVTTGIGPVNNNTTTAVALTPTFLTLQPTAPVSRTKTPTPKLKTEFKPS</sequence>
<dbReference type="EMBL" id="ML208774">
    <property type="protein sequence ID" value="TFK60446.1"/>
    <property type="molecule type" value="Genomic_DNA"/>
</dbReference>
<gene>
    <name evidence="1" type="ORF">BDN72DRAFT_864349</name>
</gene>
<protein>
    <submittedName>
        <fullName evidence="1">Uncharacterized protein</fullName>
    </submittedName>
</protein>
<reference evidence="1 2" key="1">
    <citation type="journal article" date="2019" name="Nat. Ecol. Evol.">
        <title>Megaphylogeny resolves global patterns of mushroom evolution.</title>
        <authorList>
            <person name="Varga T."/>
            <person name="Krizsan K."/>
            <person name="Foldi C."/>
            <person name="Dima B."/>
            <person name="Sanchez-Garcia M."/>
            <person name="Sanchez-Ramirez S."/>
            <person name="Szollosi G.J."/>
            <person name="Szarkandi J.G."/>
            <person name="Papp V."/>
            <person name="Albert L."/>
            <person name="Andreopoulos W."/>
            <person name="Angelini C."/>
            <person name="Antonin V."/>
            <person name="Barry K.W."/>
            <person name="Bougher N.L."/>
            <person name="Buchanan P."/>
            <person name="Buyck B."/>
            <person name="Bense V."/>
            <person name="Catcheside P."/>
            <person name="Chovatia M."/>
            <person name="Cooper J."/>
            <person name="Damon W."/>
            <person name="Desjardin D."/>
            <person name="Finy P."/>
            <person name="Geml J."/>
            <person name="Haridas S."/>
            <person name="Hughes K."/>
            <person name="Justo A."/>
            <person name="Karasinski D."/>
            <person name="Kautmanova I."/>
            <person name="Kiss B."/>
            <person name="Kocsube S."/>
            <person name="Kotiranta H."/>
            <person name="LaButti K.M."/>
            <person name="Lechner B.E."/>
            <person name="Liimatainen K."/>
            <person name="Lipzen A."/>
            <person name="Lukacs Z."/>
            <person name="Mihaltcheva S."/>
            <person name="Morgado L.N."/>
            <person name="Niskanen T."/>
            <person name="Noordeloos M.E."/>
            <person name="Ohm R.A."/>
            <person name="Ortiz-Santana B."/>
            <person name="Ovrebo C."/>
            <person name="Racz N."/>
            <person name="Riley R."/>
            <person name="Savchenko A."/>
            <person name="Shiryaev A."/>
            <person name="Soop K."/>
            <person name="Spirin V."/>
            <person name="Szebenyi C."/>
            <person name="Tomsovsky M."/>
            <person name="Tulloss R.E."/>
            <person name="Uehling J."/>
            <person name="Grigoriev I.V."/>
            <person name="Vagvolgyi C."/>
            <person name="Papp T."/>
            <person name="Martin F.M."/>
            <person name="Miettinen O."/>
            <person name="Hibbett D.S."/>
            <person name="Nagy L.G."/>
        </authorList>
    </citation>
    <scope>NUCLEOTIDE SEQUENCE [LARGE SCALE GENOMIC DNA]</scope>
    <source>
        <strain evidence="1 2">NL-1719</strain>
    </source>
</reference>
<accession>A0ACD3A4I8</accession>
<organism evidence="1 2">
    <name type="scientific">Pluteus cervinus</name>
    <dbReference type="NCBI Taxonomy" id="181527"/>
    <lineage>
        <taxon>Eukaryota</taxon>
        <taxon>Fungi</taxon>
        <taxon>Dikarya</taxon>
        <taxon>Basidiomycota</taxon>
        <taxon>Agaricomycotina</taxon>
        <taxon>Agaricomycetes</taxon>
        <taxon>Agaricomycetidae</taxon>
        <taxon>Agaricales</taxon>
        <taxon>Pluteineae</taxon>
        <taxon>Pluteaceae</taxon>
        <taxon>Pluteus</taxon>
    </lineage>
</organism>